<dbReference type="Proteomes" id="UP000199421">
    <property type="component" value="Unassembled WGS sequence"/>
</dbReference>
<keyword evidence="1" id="KW-0812">Transmembrane</keyword>
<evidence type="ECO:0000256" key="1">
    <source>
        <dbReference type="SAM" id="Phobius"/>
    </source>
</evidence>
<dbReference type="InterPro" id="IPR006860">
    <property type="entry name" value="FecR"/>
</dbReference>
<dbReference type="InterPro" id="IPR012373">
    <property type="entry name" value="Ferrdict_sens_TM"/>
</dbReference>
<dbReference type="AlphaFoldDB" id="A0A1H7S8H3"/>
<dbReference type="FunFam" id="2.60.120.1440:FF:000001">
    <property type="entry name" value="Putative anti-sigma factor"/>
    <property type="match status" value="1"/>
</dbReference>
<dbReference type="Pfam" id="PF16344">
    <property type="entry name" value="FecR_C"/>
    <property type="match status" value="1"/>
</dbReference>
<dbReference type="PANTHER" id="PTHR30273:SF2">
    <property type="entry name" value="PROTEIN FECR"/>
    <property type="match status" value="1"/>
</dbReference>
<evidence type="ECO:0000259" key="3">
    <source>
        <dbReference type="Pfam" id="PF16344"/>
    </source>
</evidence>
<dbReference type="InterPro" id="IPR032508">
    <property type="entry name" value="FecR_C"/>
</dbReference>
<accession>A0A1H7S8H3</accession>
<dbReference type="OrthoDB" id="1099963at2"/>
<dbReference type="Pfam" id="PF04773">
    <property type="entry name" value="FecR"/>
    <property type="match status" value="1"/>
</dbReference>
<dbReference type="STRING" id="407022.SAMN05661044_03119"/>
<dbReference type="EMBL" id="FOAF01000003">
    <property type="protein sequence ID" value="SEL68825.1"/>
    <property type="molecule type" value="Genomic_DNA"/>
</dbReference>
<dbReference type="Gene3D" id="3.55.50.30">
    <property type="match status" value="1"/>
</dbReference>
<dbReference type="PANTHER" id="PTHR30273">
    <property type="entry name" value="PERIPLASMIC SIGNAL SENSOR AND SIGMA FACTOR ACTIVATOR FECR-RELATED"/>
    <property type="match status" value="1"/>
</dbReference>
<evidence type="ECO:0000259" key="2">
    <source>
        <dbReference type="Pfam" id="PF04773"/>
    </source>
</evidence>
<dbReference type="RefSeq" id="WP_093326269.1">
    <property type="nucleotide sequence ID" value="NZ_FOAF01000003.1"/>
</dbReference>
<evidence type="ECO:0000313" key="5">
    <source>
        <dbReference type="Proteomes" id="UP000199421"/>
    </source>
</evidence>
<sequence>MTYNSFDEERIIYLLSKRLRETLSDNEEREIQQWRETSDKNRMLFEKLRDERSLKPLIERMQQYDAEPAIGRWKDRMVAQKKQNKRRYYAFAASIILLLGVGILWSNNPQLLDTIVQPTIERGQNKANLILTDGSILSLDSLPAGATTNRAGIQITKTTDGKISCNYMPTDVHNDAQPAFNTISTALGGEYQVVLPDGSNVWLNANSSLRFPSRFPAKERKVALIGEAYFEITGNAKIPFVVSTTKQTIHVLGTKFNVRAYEEDQMMKTTLLEGSVQVHTATHKQLMQPGQEARTYANADNLEIIAGDVNEAIAWKNGYFIFNNESIVDIMTKVSRWYDIEVSYQGNVKSKIFAGTFSKKKSLQKLLDSFASTGQISYKIAGRRVKIMSE</sequence>
<reference evidence="5" key="1">
    <citation type="submission" date="2016-10" db="EMBL/GenBank/DDBJ databases">
        <authorList>
            <person name="Varghese N."/>
            <person name="Submissions S."/>
        </authorList>
    </citation>
    <scope>NUCLEOTIDE SEQUENCE [LARGE SCALE GENOMIC DNA]</scope>
    <source>
        <strain evidence="5">DSM 18733</strain>
    </source>
</reference>
<evidence type="ECO:0000313" key="4">
    <source>
        <dbReference type="EMBL" id="SEL68825.1"/>
    </source>
</evidence>
<feature type="domain" description="Protein FecR C-terminal" evidence="3">
    <location>
        <begin position="319"/>
        <end position="387"/>
    </location>
</feature>
<keyword evidence="1" id="KW-1133">Transmembrane helix</keyword>
<proteinExistence type="predicted"/>
<protein>
    <submittedName>
        <fullName evidence="4">FecR family protein</fullName>
    </submittedName>
</protein>
<name>A0A1H7S8H3_OLID1</name>
<gene>
    <name evidence="4" type="ORF">SAMN05661044_03119</name>
</gene>
<dbReference type="GO" id="GO:0016989">
    <property type="term" value="F:sigma factor antagonist activity"/>
    <property type="evidence" value="ECO:0007669"/>
    <property type="project" value="TreeGrafter"/>
</dbReference>
<dbReference type="Gene3D" id="2.60.120.1440">
    <property type="match status" value="1"/>
</dbReference>
<feature type="transmembrane region" description="Helical" evidence="1">
    <location>
        <begin position="88"/>
        <end position="105"/>
    </location>
</feature>
<keyword evidence="1" id="KW-0472">Membrane</keyword>
<keyword evidence="5" id="KW-1185">Reference proteome</keyword>
<feature type="domain" description="FecR protein" evidence="2">
    <location>
        <begin position="182"/>
        <end position="277"/>
    </location>
</feature>
<organism evidence="4 5">
    <name type="scientific">Olivibacter domesticus</name>
    <name type="common">Pseudosphingobacterium domesticum</name>
    <dbReference type="NCBI Taxonomy" id="407022"/>
    <lineage>
        <taxon>Bacteria</taxon>
        <taxon>Pseudomonadati</taxon>
        <taxon>Bacteroidota</taxon>
        <taxon>Sphingobacteriia</taxon>
        <taxon>Sphingobacteriales</taxon>
        <taxon>Sphingobacteriaceae</taxon>
        <taxon>Olivibacter</taxon>
    </lineage>
</organism>